<dbReference type="PANTHER" id="PTHR21595:SF0">
    <property type="entry name" value="PATRONIN"/>
    <property type="match status" value="1"/>
</dbReference>
<feature type="compositionally biased region" description="Polar residues" evidence="2">
    <location>
        <begin position="14"/>
        <end position="26"/>
    </location>
</feature>
<dbReference type="InterPro" id="IPR032940">
    <property type="entry name" value="CAMSAP"/>
</dbReference>
<reference evidence="3 4" key="1">
    <citation type="submission" date="2018-11" db="EMBL/GenBank/DDBJ databases">
        <authorList>
            <consortium name="Pathogen Informatics"/>
        </authorList>
    </citation>
    <scope>NUCLEOTIDE SEQUENCE [LARGE SCALE GENOMIC DNA]</scope>
</reference>
<feature type="region of interest" description="Disordered" evidence="2">
    <location>
        <begin position="1"/>
        <end position="118"/>
    </location>
</feature>
<dbReference type="GO" id="GO:0005516">
    <property type="term" value="F:calmodulin binding"/>
    <property type="evidence" value="ECO:0007669"/>
    <property type="project" value="InterPro"/>
</dbReference>
<accession>A0A3P6RZM0</accession>
<proteinExistence type="predicted"/>
<keyword evidence="1" id="KW-0175">Coiled coil</keyword>
<gene>
    <name evidence="3" type="ORF">CGOC_LOCUS4773</name>
</gene>
<feature type="coiled-coil region" evidence="1">
    <location>
        <begin position="139"/>
        <end position="189"/>
    </location>
</feature>
<evidence type="ECO:0000313" key="4">
    <source>
        <dbReference type="Proteomes" id="UP000271889"/>
    </source>
</evidence>
<dbReference type="Proteomes" id="UP000271889">
    <property type="component" value="Unassembled WGS sequence"/>
</dbReference>
<sequence>MQGHTGRPQRRTWENQTFIKSEQDLVNQPELVPTIPSEDDQVQRQSPCPVGAGPRRSRDSREGEAIAPEPERVRVQETTVAPPQPSPPRDPSNNTNGASTEAKATAPPGPAFVVTDDQAAEDFDKIAEQRRQAKRAALLAKTMKRKEEIESKVDQIEQRNAEKRLAEIAKREMAEQRKLEKELQRQKILDDYKRRKMEKEMGVESGSNSARSPPGRGHSQPPFVRTKSQVRFHFSIIRLAGVLILLDLDVRVSNGCR</sequence>
<dbReference type="PANTHER" id="PTHR21595">
    <property type="entry name" value="PATRONIN"/>
    <property type="match status" value="1"/>
</dbReference>
<dbReference type="GO" id="GO:0031122">
    <property type="term" value="P:cytoplasmic microtubule organization"/>
    <property type="evidence" value="ECO:0007669"/>
    <property type="project" value="TreeGrafter"/>
</dbReference>
<dbReference type="OrthoDB" id="2125658at2759"/>
<name>A0A3P6RZM0_CYLGO</name>
<evidence type="ECO:0000256" key="1">
    <source>
        <dbReference type="SAM" id="Coils"/>
    </source>
</evidence>
<feature type="region of interest" description="Disordered" evidence="2">
    <location>
        <begin position="190"/>
        <end position="223"/>
    </location>
</feature>
<organism evidence="3 4">
    <name type="scientific">Cylicostephanus goldi</name>
    <name type="common">Nematode worm</name>
    <dbReference type="NCBI Taxonomy" id="71465"/>
    <lineage>
        <taxon>Eukaryota</taxon>
        <taxon>Metazoa</taxon>
        <taxon>Ecdysozoa</taxon>
        <taxon>Nematoda</taxon>
        <taxon>Chromadorea</taxon>
        <taxon>Rhabditida</taxon>
        <taxon>Rhabditina</taxon>
        <taxon>Rhabditomorpha</taxon>
        <taxon>Strongyloidea</taxon>
        <taxon>Strongylidae</taxon>
        <taxon>Cylicostephanus</taxon>
    </lineage>
</organism>
<feature type="compositionally biased region" description="Basic and acidic residues" evidence="2">
    <location>
        <begin position="190"/>
        <end position="202"/>
    </location>
</feature>
<dbReference type="AlphaFoldDB" id="A0A3P6RZM0"/>
<dbReference type="GO" id="GO:0036449">
    <property type="term" value="C:microtubule minus-end"/>
    <property type="evidence" value="ECO:0007669"/>
    <property type="project" value="TreeGrafter"/>
</dbReference>
<dbReference type="EMBL" id="UYRV01013645">
    <property type="protein sequence ID" value="VDK59745.1"/>
    <property type="molecule type" value="Genomic_DNA"/>
</dbReference>
<feature type="compositionally biased region" description="Basic and acidic residues" evidence="2">
    <location>
        <begin position="56"/>
        <end position="75"/>
    </location>
</feature>
<evidence type="ECO:0000313" key="3">
    <source>
        <dbReference type="EMBL" id="VDK59745.1"/>
    </source>
</evidence>
<dbReference type="GO" id="GO:0007026">
    <property type="term" value="P:negative regulation of microtubule depolymerization"/>
    <property type="evidence" value="ECO:0007669"/>
    <property type="project" value="TreeGrafter"/>
</dbReference>
<protein>
    <submittedName>
        <fullName evidence="3">Uncharacterized protein</fullName>
    </submittedName>
</protein>
<dbReference type="GO" id="GO:0051011">
    <property type="term" value="F:microtubule minus-end binding"/>
    <property type="evidence" value="ECO:0007669"/>
    <property type="project" value="TreeGrafter"/>
</dbReference>
<evidence type="ECO:0000256" key="2">
    <source>
        <dbReference type="SAM" id="MobiDB-lite"/>
    </source>
</evidence>
<keyword evidence="4" id="KW-1185">Reference proteome</keyword>